<keyword evidence="3" id="KW-1185">Reference proteome</keyword>
<dbReference type="AlphaFoldDB" id="F4QJA9"/>
<proteinExistence type="predicted"/>
<accession>F4QJA9</accession>
<protein>
    <submittedName>
        <fullName evidence="2">Succinoglycan biotynthesis protein ExoI</fullName>
    </submittedName>
</protein>
<name>F4QJA9_9CAUL</name>
<dbReference type="Proteomes" id="UP000006512">
    <property type="component" value="Unassembled WGS sequence"/>
</dbReference>
<dbReference type="SUPFAM" id="SSF50199">
    <property type="entry name" value="Staphylococcal nuclease"/>
    <property type="match status" value="1"/>
</dbReference>
<organism evidence="2 3">
    <name type="scientific">Asticcacaulis biprosthecium C19</name>
    <dbReference type="NCBI Taxonomy" id="715226"/>
    <lineage>
        <taxon>Bacteria</taxon>
        <taxon>Pseudomonadati</taxon>
        <taxon>Pseudomonadota</taxon>
        <taxon>Alphaproteobacteria</taxon>
        <taxon>Caulobacterales</taxon>
        <taxon>Caulobacteraceae</taxon>
        <taxon>Asticcacaulis</taxon>
    </lineage>
</organism>
<dbReference type="STRING" id="715226.ABI_15320"/>
<dbReference type="InterPro" id="IPR035437">
    <property type="entry name" value="SNase_OB-fold_sf"/>
</dbReference>
<dbReference type="EMBL" id="GL883077">
    <property type="protein sequence ID" value="EGF93092.1"/>
    <property type="molecule type" value="Genomic_DNA"/>
</dbReference>
<feature type="domain" description="TNase-like" evidence="1">
    <location>
        <begin position="19"/>
        <end position="76"/>
    </location>
</feature>
<evidence type="ECO:0000313" key="3">
    <source>
        <dbReference type="Proteomes" id="UP000006512"/>
    </source>
</evidence>
<reference evidence="3" key="1">
    <citation type="submission" date="2011-03" db="EMBL/GenBank/DDBJ databases">
        <title>Draft genome sequence of Brevundimonas diminuta.</title>
        <authorList>
            <person name="Brown P.J.B."/>
            <person name="Buechlein A."/>
            <person name="Hemmerich C."/>
            <person name="Brun Y.V."/>
        </authorList>
    </citation>
    <scope>NUCLEOTIDE SEQUENCE [LARGE SCALE GENOMIC DNA]</scope>
    <source>
        <strain evidence="3">C19</strain>
    </source>
</reference>
<gene>
    <name evidence="2" type="ORF">ABI_15320</name>
</gene>
<evidence type="ECO:0000313" key="2">
    <source>
        <dbReference type="EMBL" id="EGF93092.1"/>
    </source>
</evidence>
<dbReference type="Pfam" id="PF00565">
    <property type="entry name" value="SNase"/>
    <property type="match status" value="1"/>
</dbReference>
<dbReference type="Gene3D" id="2.40.50.90">
    <property type="match status" value="1"/>
</dbReference>
<dbReference type="HOGENOM" id="CLU_046484_13_4_5"/>
<sequence>MPGHCASGRICVKGDPYASRDALTAAMGGKTLTITRLGKDRYGRTIADVSAGGTSLSCAQLKAGQAVYVKKWDNKQTVARQCG</sequence>
<evidence type="ECO:0000259" key="1">
    <source>
        <dbReference type="Pfam" id="PF00565"/>
    </source>
</evidence>
<dbReference type="InterPro" id="IPR016071">
    <property type="entry name" value="Staphylococal_nuclease_OB-fold"/>
</dbReference>